<evidence type="ECO:0000313" key="2">
    <source>
        <dbReference type="Proteomes" id="UP000451471"/>
    </source>
</evidence>
<dbReference type="OrthoDB" id="70547at2157"/>
<dbReference type="GO" id="GO:0016811">
    <property type="term" value="F:hydrolase activity, acting on carbon-nitrogen (but not peptide) bonds, in linear amides"/>
    <property type="evidence" value="ECO:0007669"/>
    <property type="project" value="TreeGrafter"/>
</dbReference>
<dbReference type="InterPro" id="IPR024078">
    <property type="entry name" value="LmbE-like_dom_sf"/>
</dbReference>
<dbReference type="SUPFAM" id="SSF102588">
    <property type="entry name" value="LmbE-like"/>
    <property type="match status" value="1"/>
</dbReference>
<protein>
    <submittedName>
        <fullName evidence="1">PIG-L family deacetylase</fullName>
    </submittedName>
</protein>
<dbReference type="PANTHER" id="PTHR12993">
    <property type="entry name" value="N-ACETYLGLUCOSAMINYL-PHOSPHATIDYLINOSITOL DE-N-ACETYLASE-RELATED"/>
    <property type="match status" value="1"/>
</dbReference>
<proteinExistence type="predicted"/>
<dbReference type="Proteomes" id="UP000451471">
    <property type="component" value="Unassembled WGS sequence"/>
</dbReference>
<keyword evidence="2" id="KW-1185">Reference proteome</keyword>
<sequence length="284" mass="32337">MPRFDVRVPETPLSVLVVGAHFDDCEVRFGGTATKYRELGHDVTFVCMTNGEAGHHEQGGATLGQRRRAEADDSAAVIGAEYVAFDNPEGELEPSVDNRRDVIELIRVVEPDLVFTHRPNDYHPDHRYTSRLVQDAAYMVTVPNICPQTPHLTYNPVICYLPDSFEKPYPLDPAVVVDIDETMATKLDMLHNHTSQMYEWLPYNIDMLDEVPDDEEERREWLPKRYAPRNRDLADRFRDELVETYGEAHGESVEFAEAFEHCEFGGPLTEANRDALFPFLPNGG</sequence>
<comment type="caution">
    <text evidence="1">The sequence shown here is derived from an EMBL/GenBank/DDBJ whole genome shotgun (WGS) entry which is preliminary data.</text>
</comment>
<dbReference type="EMBL" id="WSZK01000016">
    <property type="protein sequence ID" value="MWG34992.1"/>
    <property type="molecule type" value="Genomic_DNA"/>
</dbReference>
<gene>
    <name evidence="1" type="ORF">GQS65_10920</name>
</gene>
<dbReference type="InterPro" id="IPR003737">
    <property type="entry name" value="GlcNAc_PI_deacetylase-related"/>
</dbReference>
<dbReference type="RefSeq" id="WP_158204687.1">
    <property type="nucleotide sequence ID" value="NZ_WSZK01000016.1"/>
</dbReference>
<evidence type="ECO:0000313" key="1">
    <source>
        <dbReference type="EMBL" id="MWG34992.1"/>
    </source>
</evidence>
<dbReference type="Gene3D" id="3.40.50.10320">
    <property type="entry name" value="LmbE-like"/>
    <property type="match status" value="1"/>
</dbReference>
<dbReference type="Pfam" id="PF02585">
    <property type="entry name" value="PIG-L"/>
    <property type="match status" value="1"/>
</dbReference>
<reference evidence="1 2" key="1">
    <citation type="submission" date="2019-12" db="EMBL/GenBank/DDBJ databases">
        <title>Halocatena pleomorpha gen. nov. sp. nov., an extremely halophilic archaeon of family Halobacteriaceae isolated from saltpan soil.</title>
        <authorList>
            <person name="Pal Y."/>
            <person name="Verma A."/>
            <person name="Krishnamurthi S."/>
            <person name="Kumar P."/>
        </authorList>
    </citation>
    <scope>NUCLEOTIDE SEQUENCE [LARGE SCALE GENOMIC DNA]</scope>
    <source>
        <strain evidence="1 2">JCM 16495</strain>
    </source>
</reference>
<accession>A0A6B0GJH4</accession>
<name>A0A6B0GJH4_9EURY</name>
<dbReference type="PANTHER" id="PTHR12993:SF11">
    <property type="entry name" value="N-ACETYLGLUCOSAMINYL-PHOSPHATIDYLINOSITOL DE-N-ACETYLASE"/>
    <property type="match status" value="1"/>
</dbReference>
<dbReference type="AlphaFoldDB" id="A0A6B0GJH4"/>
<organism evidence="1 2">
    <name type="scientific">Halomarina oriensis</name>
    <dbReference type="NCBI Taxonomy" id="671145"/>
    <lineage>
        <taxon>Archaea</taxon>
        <taxon>Methanobacteriati</taxon>
        <taxon>Methanobacteriota</taxon>
        <taxon>Stenosarchaea group</taxon>
        <taxon>Halobacteria</taxon>
        <taxon>Halobacteriales</taxon>
        <taxon>Natronomonadaceae</taxon>
        <taxon>Halomarina</taxon>
    </lineage>
</organism>